<evidence type="ECO:0000256" key="4">
    <source>
        <dbReference type="PIRSR" id="PIRSR024851-51"/>
    </source>
</evidence>
<feature type="active site" evidence="3">
    <location>
        <position position="89"/>
    </location>
</feature>
<dbReference type="InterPro" id="IPR032710">
    <property type="entry name" value="NTF2-like_dom_sf"/>
</dbReference>
<dbReference type="OrthoDB" id="5281072at2759"/>
<evidence type="ECO:0000313" key="6">
    <source>
        <dbReference type="EMBL" id="TVY82998.1"/>
    </source>
</evidence>
<feature type="active site" evidence="3">
    <location>
        <position position="114"/>
    </location>
</feature>
<proteinExistence type="inferred from homology"/>
<evidence type="ECO:0000259" key="5">
    <source>
        <dbReference type="Pfam" id="PF02982"/>
    </source>
</evidence>
<keyword evidence="7" id="KW-1185">Reference proteome</keyword>
<keyword evidence="2" id="KW-0456">Lyase</keyword>
<evidence type="ECO:0000256" key="3">
    <source>
        <dbReference type="PIRSR" id="PIRSR024851-50"/>
    </source>
</evidence>
<feature type="binding site" evidence="4">
    <location>
        <position position="54"/>
    </location>
    <ligand>
        <name>substrate</name>
    </ligand>
</feature>
<protein>
    <submittedName>
        <fullName evidence="6">Scytalone dehydratase arp1</fullName>
    </submittedName>
</protein>
<reference evidence="6 7" key="1">
    <citation type="submission" date="2018-05" db="EMBL/GenBank/DDBJ databases">
        <title>Genome sequencing and assembly of the regulated plant pathogen Lachnellula willkommii and related sister species for the development of diagnostic species identification markers.</title>
        <authorList>
            <person name="Giroux E."/>
            <person name="Bilodeau G."/>
        </authorList>
    </citation>
    <scope>NUCLEOTIDE SEQUENCE [LARGE SCALE GENOMIC DNA]</scope>
    <source>
        <strain evidence="6 7">CBS 268.59</strain>
    </source>
</reference>
<dbReference type="SUPFAM" id="SSF54427">
    <property type="entry name" value="NTF2-like"/>
    <property type="match status" value="1"/>
</dbReference>
<feature type="non-terminal residue" evidence="6">
    <location>
        <position position="1"/>
    </location>
</feature>
<gene>
    <name evidence="6" type="primary">arp1_0</name>
    <name evidence="6" type="ORF">LSUE1_G002618</name>
</gene>
<evidence type="ECO:0000313" key="7">
    <source>
        <dbReference type="Proteomes" id="UP000469558"/>
    </source>
</evidence>
<evidence type="ECO:0000256" key="2">
    <source>
        <dbReference type="ARBA" id="ARBA00023239"/>
    </source>
</evidence>
<feature type="domain" description="Scytalone dehydratase-like" evidence="5">
    <location>
        <begin position="19"/>
        <end position="169"/>
    </location>
</feature>
<evidence type="ECO:0000256" key="1">
    <source>
        <dbReference type="ARBA" id="ARBA00008584"/>
    </source>
</evidence>
<dbReference type="AlphaFoldDB" id="A0A8T9CBI6"/>
<dbReference type="Pfam" id="PF02982">
    <property type="entry name" value="Scytalone_dh"/>
    <property type="match status" value="1"/>
</dbReference>
<dbReference type="Gene3D" id="3.10.450.50">
    <property type="match status" value="1"/>
</dbReference>
<name>A0A8T9CBI6_9HELO</name>
<organism evidence="6 7">
    <name type="scientific">Lachnellula suecica</name>
    <dbReference type="NCBI Taxonomy" id="602035"/>
    <lineage>
        <taxon>Eukaryota</taxon>
        <taxon>Fungi</taxon>
        <taxon>Dikarya</taxon>
        <taxon>Ascomycota</taxon>
        <taxon>Pezizomycotina</taxon>
        <taxon>Leotiomycetes</taxon>
        <taxon>Helotiales</taxon>
        <taxon>Lachnaceae</taxon>
        <taxon>Lachnellula</taxon>
    </lineage>
</organism>
<feature type="binding site" evidence="4">
    <location>
        <position position="34"/>
    </location>
    <ligand>
        <name>substrate</name>
    </ligand>
</feature>
<dbReference type="InterPro" id="IPR049884">
    <property type="entry name" value="Scytalone_dh"/>
</dbReference>
<dbReference type="GO" id="GO:0030411">
    <property type="term" value="F:scytalone dehydratase activity"/>
    <property type="evidence" value="ECO:0007669"/>
    <property type="project" value="InterPro"/>
</dbReference>
<feature type="binding site" evidence="4">
    <location>
        <position position="135"/>
    </location>
    <ligand>
        <name>substrate</name>
    </ligand>
</feature>
<dbReference type="PIRSF" id="PIRSF024851">
    <property type="entry name" value="SCD1"/>
    <property type="match status" value="1"/>
</dbReference>
<dbReference type="EMBL" id="QGMK01000247">
    <property type="protein sequence ID" value="TVY82998.1"/>
    <property type="molecule type" value="Genomic_DNA"/>
</dbReference>
<comment type="similarity">
    <text evidence="1">Belongs to the scytalone dehydratase family.</text>
</comment>
<dbReference type="GO" id="GO:0006582">
    <property type="term" value="P:melanin metabolic process"/>
    <property type="evidence" value="ECO:0007669"/>
    <property type="project" value="InterPro"/>
</dbReference>
<accession>A0A8T9CBI6</accession>
<dbReference type="Proteomes" id="UP000469558">
    <property type="component" value="Unassembled WGS sequence"/>
</dbReference>
<comment type="caution">
    <text evidence="6">The sequence shown here is derived from an EMBL/GenBank/DDBJ whole genome shotgun (WGS) entry which is preliminary data.</text>
</comment>
<dbReference type="InterPro" id="IPR004235">
    <property type="entry name" value="Scytalone_dehydratase"/>
</dbReference>
<sequence length="178" mass="20364">VGLFVPSRCYLSLINDATEYRDLSALAFEWADSYDAKDWARLEAILAPTLRVDYTSIGKQCWPSMSAAEFMAMVTDDNFLGDPCVKTQHLLGFAKWEKLSETEIIGHHQLRAAHQVYTDVDLKSVKLRGHSHATNELYYRKMDDGAWKFAGLKPRVLWNEHEFEKVFKGSFLDSVAKL</sequence>